<feature type="region of interest" description="Disordered" evidence="1">
    <location>
        <begin position="308"/>
        <end position="328"/>
    </location>
</feature>
<dbReference type="EMBL" id="CP072110">
    <property type="protein sequence ID" value="QTH64600.1"/>
    <property type="molecule type" value="Genomic_DNA"/>
</dbReference>
<dbReference type="Proteomes" id="UP000682739">
    <property type="component" value="Chromosome"/>
</dbReference>
<proteinExistence type="predicted"/>
<dbReference type="RefSeq" id="WP_208832654.1">
    <property type="nucleotide sequence ID" value="NZ_CP072110.1"/>
</dbReference>
<feature type="compositionally biased region" description="Low complexity" evidence="1">
    <location>
        <begin position="13"/>
        <end position="25"/>
    </location>
</feature>
<dbReference type="KEGG" id="psym:J1N51_03785"/>
<feature type="region of interest" description="Disordered" evidence="1">
    <location>
        <begin position="202"/>
        <end position="229"/>
    </location>
</feature>
<name>A0A975DFC0_9GAMM</name>
<dbReference type="AlphaFoldDB" id="A0A975DFC0"/>
<sequence>MDSKTPPINPSNTSSGTGSGTSQQAQTMSLSIQFAVLNSMRGGHSANSQLNIPISPALSTQLANWLQQAPAPKIEQLPANLANWLVEHLNKHQTQQGQPRLTLSQWLPIISQLTLAQTARADANQSMSTATYDVLRVVFALGSQSPASNANKLSNKTDGIAQLLKLLVPIPLQDKASLVIRERQPSAADTDSARLPNNELAAMSRDTQNPEHNKVTGKDEETSQSKSTKGELQPLSFTLNFDLDALGLLCVEFDLIGLSLSSRCYCSNLKLQSSVEQTWPQLEERLRKFGFSVKNDIQLEPNLSIEQPNLAKNKPNSGKQSGLIDIKV</sequence>
<evidence type="ECO:0000313" key="3">
    <source>
        <dbReference type="Proteomes" id="UP000682739"/>
    </source>
</evidence>
<keyword evidence="3" id="KW-1185">Reference proteome</keyword>
<feature type="compositionally biased region" description="Basic and acidic residues" evidence="1">
    <location>
        <begin position="208"/>
        <end position="223"/>
    </location>
</feature>
<feature type="region of interest" description="Disordered" evidence="1">
    <location>
        <begin position="1"/>
        <end position="25"/>
    </location>
</feature>
<protein>
    <submittedName>
        <fullName evidence="2">Uncharacterized protein</fullName>
    </submittedName>
</protein>
<reference evidence="2" key="1">
    <citation type="submission" date="2021-03" db="EMBL/GenBank/DDBJ databases">
        <title>Description of Psychrosphaera ytuae sp. nov. isolated from deep sea sediment of South China Sea.</title>
        <authorList>
            <person name="Zhang J."/>
            <person name="Xu X.-D."/>
        </authorList>
    </citation>
    <scope>NUCLEOTIDE SEQUENCE</scope>
    <source>
        <strain evidence="2">MTZ26</strain>
    </source>
</reference>
<gene>
    <name evidence="2" type="ORF">J1N51_03785</name>
</gene>
<evidence type="ECO:0000313" key="2">
    <source>
        <dbReference type="EMBL" id="QTH64600.1"/>
    </source>
</evidence>
<evidence type="ECO:0000256" key="1">
    <source>
        <dbReference type="SAM" id="MobiDB-lite"/>
    </source>
</evidence>
<accession>A0A975DFC0</accession>
<organism evidence="2 3">
    <name type="scientific">Psychrosphaera ytuae</name>
    <dbReference type="NCBI Taxonomy" id="2820710"/>
    <lineage>
        <taxon>Bacteria</taxon>
        <taxon>Pseudomonadati</taxon>
        <taxon>Pseudomonadota</taxon>
        <taxon>Gammaproteobacteria</taxon>
        <taxon>Alteromonadales</taxon>
        <taxon>Pseudoalteromonadaceae</taxon>
        <taxon>Psychrosphaera</taxon>
    </lineage>
</organism>